<keyword evidence="4 10" id="KW-0812">Transmembrane</keyword>
<keyword evidence="9 10" id="KW-0472">Membrane</keyword>
<keyword evidence="5 10" id="KW-0256">Endoplasmic reticulum</keyword>
<evidence type="ECO:0000313" key="11">
    <source>
        <dbReference type="RefSeq" id="XP_028139438.1"/>
    </source>
</evidence>
<dbReference type="GO" id="GO:0032541">
    <property type="term" value="C:cortical endoplasmic reticulum"/>
    <property type="evidence" value="ECO:0007669"/>
    <property type="project" value="TreeGrafter"/>
</dbReference>
<protein>
    <recommendedName>
        <fullName evidence="10">Protein ARV</fullName>
    </recommendedName>
</protein>
<dbReference type="InterPro" id="IPR007290">
    <property type="entry name" value="Arv1"/>
</dbReference>
<dbReference type="GO" id="GO:0032366">
    <property type="term" value="P:intracellular sterol transport"/>
    <property type="evidence" value="ECO:0007669"/>
    <property type="project" value="UniProtKB-UniRule"/>
</dbReference>
<reference evidence="11" key="1">
    <citation type="submission" date="2025-08" db="UniProtKB">
        <authorList>
            <consortium name="RefSeq"/>
        </authorList>
    </citation>
    <scope>IDENTIFICATION</scope>
    <source>
        <tissue evidence="11">Whole insect</tissue>
    </source>
</reference>
<evidence type="ECO:0000256" key="7">
    <source>
        <dbReference type="ARBA" id="ARBA00023055"/>
    </source>
</evidence>
<dbReference type="RefSeq" id="XP_028139438.1">
    <property type="nucleotide sequence ID" value="XM_028283637.1"/>
</dbReference>
<keyword evidence="8 10" id="KW-0443">Lipid metabolism</keyword>
<proteinExistence type="inferred from homology"/>
<keyword evidence="3 10" id="KW-0813">Transport</keyword>
<dbReference type="GO" id="GO:0006665">
    <property type="term" value="P:sphingolipid metabolic process"/>
    <property type="evidence" value="ECO:0007669"/>
    <property type="project" value="TreeGrafter"/>
</dbReference>
<evidence type="ECO:0000256" key="2">
    <source>
        <dbReference type="ARBA" id="ARBA00009187"/>
    </source>
</evidence>
<evidence type="ECO:0000256" key="8">
    <source>
        <dbReference type="ARBA" id="ARBA00023098"/>
    </source>
</evidence>
<dbReference type="GO" id="GO:0005794">
    <property type="term" value="C:Golgi apparatus"/>
    <property type="evidence" value="ECO:0007669"/>
    <property type="project" value="TreeGrafter"/>
</dbReference>
<dbReference type="PANTHER" id="PTHR14467:SF0">
    <property type="entry name" value="PROTEIN ARV1"/>
    <property type="match status" value="1"/>
</dbReference>
<organism evidence="11">
    <name type="scientific">Diabrotica virgifera virgifera</name>
    <name type="common">western corn rootworm</name>
    <dbReference type="NCBI Taxonomy" id="50390"/>
    <lineage>
        <taxon>Eukaryota</taxon>
        <taxon>Metazoa</taxon>
        <taxon>Ecdysozoa</taxon>
        <taxon>Arthropoda</taxon>
        <taxon>Hexapoda</taxon>
        <taxon>Insecta</taxon>
        <taxon>Pterygota</taxon>
        <taxon>Neoptera</taxon>
        <taxon>Endopterygota</taxon>
        <taxon>Coleoptera</taxon>
        <taxon>Polyphaga</taxon>
        <taxon>Cucujiformia</taxon>
        <taxon>Chrysomeloidea</taxon>
        <taxon>Chrysomelidae</taxon>
        <taxon>Galerucinae</taxon>
        <taxon>Diabroticina</taxon>
        <taxon>Diabroticites</taxon>
        <taxon>Diabrotica</taxon>
    </lineage>
</organism>
<evidence type="ECO:0000256" key="3">
    <source>
        <dbReference type="ARBA" id="ARBA00022448"/>
    </source>
</evidence>
<evidence type="ECO:0000256" key="9">
    <source>
        <dbReference type="ARBA" id="ARBA00023136"/>
    </source>
</evidence>
<name>A0A6P7G342_DIAVI</name>
<evidence type="ECO:0000256" key="6">
    <source>
        <dbReference type="ARBA" id="ARBA00022989"/>
    </source>
</evidence>
<feature type="transmembrane region" description="Helical" evidence="10">
    <location>
        <begin position="164"/>
        <end position="183"/>
    </location>
</feature>
<dbReference type="GO" id="GO:0005789">
    <property type="term" value="C:endoplasmic reticulum membrane"/>
    <property type="evidence" value="ECO:0007669"/>
    <property type="project" value="UniProtKB-SubCell"/>
</dbReference>
<feature type="transmembrane region" description="Helical" evidence="10">
    <location>
        <begin position="76"/>
        <end position="95"/>
    </location>
</feature>
<feature type="transmembrane region" description="Helical" evidence="10">
    <location>
        <begin position="132"/>
        <end position="152"/>
    </location>
</feature>
<sequence length="416" mass="49001">MDVMNKRYFCINCGNEVKSLYREYSKTVLKLTECDNCKNIADKYVEYDTVIVVIDLLLLRIMAYRHILLNSEFKNFWKLPIGLIVLETYMTWILTKEFPLERHKDISNITSFDEADIYLDDIKFYEMSLNTILGFISFLGVNYSLSVIYSYLRKRDIIKFTTICKSVCLSSSATFLILPSLIWDTYINEFHILFVSLYTTLSQLLAHREKELNRLLRTTIFSPTEHDQYKMYQFLPTSEEARILKGKACRSEKKLLHRSPLIQEIVFDQHDYRMLCIGVTDVEDHNERLDYLRMAYTAPEELLEDLEVGVGILGVQKKFLDPVLNEELITTRKRSSVMKPIPDFFMPPEKPYDYSKLSETLPKIKCKYRESPVATKARKTQCKLWRRYVKDKPGEMEQVPSSMLPYITSSRIYETN</sequence>
<keyword evidence="7 10" id="KW-0445">Lipid transport</keyword>
<gene>
    <name evidence="11" type="primary">LOC114333692</name>
</gene>
<dbReference type="GO" id="GO:0016125">
    <property type="term" value="P:sterol metabolic process"/>
    <property type="evidence" value="ECO:0007669"/>
    <property type="project" value="UniProtKB-UniRule"/>
</dbReference>
<dbReference type="GO" id="GO:0019902">
    <property type="term" value="F:phosphatase binding"/>
    <property type="evidence" value="ECO:0007669"/>
    <property type="project" value="InterPro"/>
</dbReference>
<evidence type="ECO:0000256" key="1">
    <source>
        <dbReference type="ARBA" id="ARBA00004477"/>
    </source>
</evidence>
<evidence type="ECO:0000256" key="4">
    <source>
        <dbReference type="ARBA" id="ARBA00022692"/>
    </source>
</evidence>
<comment type="function">
    <text evidence="10">Mediator of sterol homeostasis involved in sterol uptake, trafficking and distribution into membranes.</text>
</comment>
<comment type="subcellular location">
    <subcellularLocation>
        <location evidence="1 10">Endoplasmic reticulum membrane</location>
        <topology evidence="1 10">Multi-pass membrane protein</topology>
    </subcellularLocation>
</comment>
<dbReference type="PANTHER" id="PTHR14467">
    <property type="entry name" value="ARV1"/>
    <property type="match status" value="1"/>
</dbReference>
<keyword evidence="6 10" id="KW-1133">Transmembrane helix</keyword>
<dbReference type="Pfam" id="PF04161">
    <property type="entry name" value="Arv1"/>
    <property type="match status" value="1"/>
</dbReference>
<comment type="similarity">
    <text evidence="2 10">Belongs to the ARV1 family.</text>
</comment>
<dbReference type="AlphaFoldDB" id="A0A6P7G342"/>
<evidence type="ECO:0000256" key="5">
    <source>
        <dbReference type="ARBA" id="ARBA00022824"/>
    </source>
</evidence>
<dbReference type="GO" id="GO:0097036">
    <property type="term" value="P:regulation of plasma membrane sterol distribution"/>
    <property type="evidence" value="ECO:0007669"/>
    <property type="project" value="UniProtKB-UniRule"/>
</dbReference>
<evidence type="ECO:0000256" key="10">
    <source>
        <dbReference type="RuleBase" id="RU368065"/>
    </source>
</evidence>
<accession>A0A6P7G342</accession>